<accession>A0A1K1KNB1</accession>
<reference evidence="2" key="1">
    <citation type="submission" date="2016-11" db="EMBL/GenBank/DDBJ databases">
        <authorList>
            <person name="Papadimitriou K."/>
        </authorList>
    </citation>
    <scope>NUCLEOTIDE SEQUENCE [LARGE SCALE GENOMIC DNA]</scope>
    <source>
        <strain evidence="2">ACA-DC 1533</strain>
    </source>
</reference>
<organism evidence="1 2">
    <name type="scientific">Ligilactobacillus acidipiscis</name>
    <dbReference type="NCBI Taxonomy" id="89059"/>
    <lineage>
        <taxon>Bacteria</taxon>
        <taxon>Bacillati</taxon>
        <taxon>Bacillota</taxon>
        <taxon>Bacilli</taxon>
        <taxon>Lactobacillales</taxon>
        <taxon>Lactobacillaceae</taxon>
        <taxon>Ligilactobacillus</taxon>
    </lineage>
</organism>
<sequence>MAKHGLVQNKKDIYQLTNFLFISSAVLTVRPNKFCPVSRLLK</sequence>
<proteinExistence type="predicted"/>
<evidence type="ECO:0000313" key="2">
    <source>
        <dbReference type="Proteomes" id="UP000190935"/>
    </source>
</evidence>
<gene>
    <name evidence="1" type="ORF">LAC1533_0971</name>
</gene>
<dbReference type="EMBL" id="LT630287">
    <property type="protein sequence ID" value="SFV40391.1"/>
    <property type="molecule type" value="Genomic_DNA"/>
</dbReference>
<dbReference type="AlphaFoldDB" id="A0A1K1KNB1"/>
<protein>
    <submittedName>
        <fullName evidence="1">Uncharacterized protein</fullName>
    </submittedName>
</protein>
<evidence type="ECO:0000313" key="1">
    <source>
        <dbReference type="EMBL" id="SFV40391.1"/>
    </source>
</evidence>
<dbReference type="KEGG" id="laca:LAC1533_0971"/>
<name>A0A1K1KNB1_9LACO</name>
<dbReference type="Proteomes" id="UP000190935">
    <property type="component" value="Chromosome I"/>
</dbReference>